<dbReference type="AlphaFoldDB" id="A0AAV9QQV4"/>
<comment type="caution">
    <text evidence="1">The sequence shown here is derived from an EMBL/GenBank/DDBJ whole genome shotgun (WGS) entry which is preliminary data.</text>
</comment>
<organism evidence="1 2">
    <name type="scientific">Crenichthys baileyi</name>
    <name type="common">White River springfish</name>
    <dbReference type="NCBI Taxonomy" id="28760"/>
    <lineage>
        <taxon>Eukaryota</taxon>
        <taxon>Metazoa</taxon>
        <taxon>Chordata</taxon>
        <taxon>Craniata</taxon>
        <taxon>Vertebrata</taxon>
        <taxon>Euteleostomi</taxon>
        <taxon>Actinopterygii</taxon>
        <taxon>Neopterygii</taxon>
        <taxon>Teleostei</taxon>
        <taxon>Neoteleostei</taxon>
        <taxon>Acanthomorphata</taxon>
        <taxon>Ovalentaria</taxon>
        <taxon>Atherinomorphae</taxon>
        <taxon>Cyprinodontiformes</taxon>
        <taxon>Goodeidae</taxon>
        <taxon>Crenichthys</taxon>
    </lineage>
</organism>
<gene>
    <name evidence="1" type="ORF">CRENBAI_006016</name>
</gene>
<accession>A0AAV9QQV4</accession>
<dbReference type="EMBL" id="JAHHUM010003023">
    <property type="protein sequence ID" value="KAK5598702.1"/>
    <property type="molecule type" value="Genomic_DNA"/>
</dbReference>
<protein>
    <submittedName>
        <fullName evidence="1">Uncharacterized protein</fullName>
    </submittedName>
</protein>
<proteinExistence type="predicted"/>
<sequence>MAESCESAPPGRLPQHLLVGCAKQAKRRRQTLNIPADNQTHHPPISDCFSTRCTSFDGGTPTAC</sequence>
<evidence type="ECO:0000313" key="2">
    <source>
        <dbReference type="Proteomes" id="UP001311232"/>
    </source>
</evidence>
<reference evidence="1 2" key="1">
    <citation type="submission" date="2021-06" db="EMBL/GenBank/DDBJ databases">
        <authorList>
            <person name="Palmer J.M."/>
        </authorList>
    </citation>
    <scope>NUCLEOTIDE SEQUENCE [LARGE SCALE GENOMIC DNA]</scope>
    <source>
        <strain evidence="1 2">MEX-2019</strain>
        <tissue evidence="1">Muscle</tissue>
    </source>
</reference>
<keyword evidence="2" id="KW-1185">Reference proteome</keyword>
<dbReference type="Proteomes" id="UP001311232">
    <property type="component" value="Unassembled WGS sequence"/>
</dbReference>
<evidence type="ECO:0000313" key="1">
    <source>
        <dbReference type="EMBL" id="KAK5598702.1"/>
    </source>
</evidence>
<name>A0AAV9QQV4_9TELE</name>